<dbReference type="InterPro" id="IPR002173">
    <property type="entry name" value="Carboh/pur_kinase_PfkB_CS"/>
</dbReference>
<name>A0A9D1AP23_9FIRM</name>
<dbReference type="InterPro" id="IPR050306">
    <property type="entry name" value="PfkB_Carbo_kinase"/>
</dbReference>
<evidence type="ECO:0000256" key="3">
    <source>
        <dbReference type="ARBA" id="ARBA00022741"/>
    </source>
</evidence>
<sequence length="321" mass="34459">MKTGNFVLAGEAMALFIAQEEAPLEEVVHWESAVAGAELNVAIGLARLGHSVSYLTALGDDSFGRMIRAFLKKNGIGGELAFTDPKRQTGFMLKGKVSRGDPPIQYFRKGSAASALGETETASCLDGKEGGFLHMTGIFPALSEQTLAASEDLMRRAREKGMTVTFDPNLRPQLWPDAETMTRTLNRLAGYADVFLPGVKEGKLLCGEDTPEGIASYYLDRGVKAVVVKTGAQGAYGATHEERFQEPTFRAETIVDTVGAGDGFAAGVLSAMAEGLPLRECVRRGNAIGTLQIMSVGDNTGLPDREQLQRFMDTTPQEEST</sequence>
<dbReference type="CDD" id="cd01166">
    <property type="entry name" value="KdgK"/>
    <property type="match status" value="1"/>
</dbReference>
<evidence type="ECO:0000256" key="5">
    <source>
        <dbReference type="ARBA" id="ARBA00022840"/>
    </source>
</evidence>
<comment type="caution">
    <text evidence="7">The sequence shown here is derived from an EMBL/GenBank/DDBJ whole genome shotgun (WGS) entry which is preliminary data.</text>
</comment>
<evidence type="ECO:0000256" key="1">
    <source>
        <dbReference type="ARBA" id="ARBA00010688"/>
    </source>
</evidence>
<keyword evidence="5" id="KW-0067">ATP-binding</keyword>
<feature type="domain" description="Carbohydrate kinase PfkB" evidence="6">
    <location>
        <begin position="7"/>
        <end position="304"/>
    </location>
</feature>
<dbReference type="GO" id="GO:0016301">
    <property type="term" value="F:kinase activity"/>
    <property type="evidence" value="ECO:0007669"/>
    <property type="project" value="UniProtKB-KW"/>
</dbReference>
<dbReference type="Pfam" id="PF00294">
    <property type="entry name" value="PfkB"/>
    <property type="match status" value="1"/>
</dbReference>
<evidence type="ECO:0000256" key="4">
    <source>
        <dbReference type="ARBA" id="ARBA00022777"/>
    </source>
</evidence>
<gene>
    <name evidence="7" type="ORF">IAB89_10195</name>
</gene>
<evidence type="ECO:0000259" key="6">
    <source>
        <dbReference type="Pfam" id="PF00294"/>
    </source>
</evidence>
<dbReference type="PROSITE" id="PS00584">
    <property type="entry name" value="PFKB_KINASES_2"/>
    <property type="match status" value="1"/>
</dbReference>
<protein>
    <submittedName>
        <fullName evidence="7">Sugar kinase</fullName>
    </submittedName>
</protein>
<keyword evidence="4 7" id="KW-0418">Kinase</keyword>
<dbReference type="PANTHER" id="PTHR43085:SF1">
    <property type="entry name" value="PSEUDOURIDINE KINASE-RELATED"/>
    <property type="match status" value="1"/>
</dbReference>
<reference evidence="7" key="2">
    <citation type="journal article" date="2021" name="PeerJ">
        <title>Extensive microbial diversity within the chicken gut microbiome revealed by metagenomics and culture.</title>
        <authorList>
            <person name="Gilroy R."/>
            <person name="Ravi A."/>
            <person name="Getino M."/>
            <person name="Pursley I."/>
            <person name="Horton D.L."/>
            <person name="Alikhan N.F."/>
            <person name="Baker D."/>
            <person name="Gharbi K."/>
            <person name="Hall N."/>
            <person name="Watson M."/>
            <person name="Adriaenssens E.M."/>
            <person name="Foster-Nyarko E."/>
            <person name="Jarju S."/>
            <person name="Secka A."/>
            <person name="Antonio M."/>
            <person name="Oren A."/>
            <person name="Chaudhuri R.R."/>
            <person name="La Ragione R."/>
            <person name="Hildebrand F."/>
            <person name="Pallen M.J."/>
        </authorList>
    </citation>
    <scope>NUCLEOTIDE SEQUENCE</scope>
    <source>
        <strain evidence="7">ChiSxjej1B13-7958</strain>
    </source>
</reference>
<proteinExistence type="inferred from homology"/>
<dbReference type="GO" id="GO:0005524">
    <property type="term" value="F:ATP binding"/>
    <property type="evidence" value="ECO:0007669"/>
    <property type="project" value="UniProtKB-KW"/>
</dbReference>
<evidence type="ECO:0000313" key="8">
    <source>
        <dbReference type="Proteomes" id="UP000824242"/>
    </source>
</evidence>
<dbReference type="SUPFAM" id="SSF53613">
    <property type="entry name" value="Ribokinase-like"/>
    <property type="match status" value="1"/>
</dbReference>
<dbReference type="InterPro" id="IPR011611">
    <property type="entry name" value="PfkB_dom"/>
</dbReference>
<dbReference type="AlphaFoldDB" id="A0A9D1AP23"/>
<dbReference type="Proteomes" id="UP000824242">
    <property type="component" value="Unassembled WGS sequence"/>
</dbReference>
<keyword evidence="3" id="KW-0547">Nucleotide-binding</keyword>
<evidence type="ECO:0000313" key="7">
    <source>
        <dbReference type="EMBL" id="HIR48004.1"/>
    </source>
</evidence>
<dbReference type="EMBL" id="DVGZ01000109">
    <property type="protein sequence ID" value="HIR48004.1"/>
    <property type="molecule type" value="Genomic_DNA"/>
</dbReference>
<reference evidence="7" key="1">
    <citation type="submission" date="2020-10" db="EMBL/GenBank/DDBJ databases">
        <authorList>
            <person name="Gilroy R."/>
        </authorList>
    </citation>
    <scope>NUCLEOTIDE SEQUENCE</scope>
    <source>
        <strain evidence="7">ChiSxjej1B13-7958</strain>
    </source>
</reference>
<dbReference type="PANTHER" id="PTHR43085">
    <property type="entry name" value="HEXOKINASE FAMILY MEMBER"/>
    <property type="match status" value="1"/>
</dbReference>
<keyword evidence="2" id="KW-0808">Transferase</keyword>
<evidence type="ECO:0000256" key="2">
    <source>
        <dbReference type="ARBA" id="ARBA00022679"/>
    </source>
</evidence>
<dbReference type="Gene3D" id="3.40.1190.20">
    <property type="match status" value="1"/>
</dbReference>
<comment type="similarity">
    <text evidence="1">Belongs to the carbohydrate kinase PfkB family.</text>
</comment>
<accession>A0A9D1AP23</accession>
<dbReference type="InterPro" id="IPR029056">
    <property type="entry name" value="Ribokinase-like"/>
</dbReference>
<organism evidence="7 8">
    <name type="scientific">Candidatus Caccousia avicola</name>
    <dbReference type="NCBI Taxonomy" id="2840721"/>
    <lineage>
        <taxon>Bacteria</taxon>
        <taxon>Bacillati</taxon>
        <taxon>Bacillota</taxon>
        <taxon>Clostridia</taxon>
        <taxon>Eubacteriales</taxon>
        <taxon>Oscillospiraceae</taxon>
        <taxon>Oscillospiraceae incertae sedis</taxon>
        <taxon>Candidatus Caccousia</taxon>
    </lineage>
</organism>